<dbReference type="RefSeq" id="WP_249903681.1">
    <property type="nucleotide sequence ID" value="NZ_JAMGBA010000001.1"/>
</dbReference>
<protein>
    <recommendedName>
        <fullName evidence="3">DUF456 domain-containing protein</fullName>
    </recommendedName>
</protein>
<sequence length="71" mass="7241">MLAKILGAIAGEKIAGRNNKVTGALVGAAVPVIARRGLGPLGIALAAGWGAKKLIDRSRGKRAAEARARNR</sequence>
<accession>A0ABT0RTW0</accession>
<organism evidence="1 2">
    <name type="scientific">Sphingomonas caseinilyticus</name>
    <dbReference type="NCBI Taxonomy" id="2908205"/>
    <lineage>
        <taxon>Bacteria</taxon>
        <taxon>Pseudomonadati</taxon>
        <taxon>Pseudomonadota</taxon>
        <taxon>Alphaproteobacteria</taxon>
        <taxon>Sphingomonadales</taxon>
        <taxon>Sphingomonadaceae</taxon>
        <taxon>Sphingomonas</taxon>
    </lineage>
</organism>
<keyword evidence="2" id="KW-1185">Reference proteome</keyword>
<evidence type="ECO:0000313" key="2">
    <source>
        <dbReference type="Proteomes" id="UP001203410"/>
    </source>
</evidence>
<evidence type="ECO:0000313" key="1">
    <source>
        <dbReference type="EMBL" id="MCL6698339.1"/>
    </source>
</evidence>
<dbReference type="Proteomes" id="UP001203410">
    <property type="component" value="Unassembled WGS sequence"/>
</dbReference>
<comment type="caution">
    <text evidence="1">The sequence shown here is derived from an EMBL/GenBank/DDBJ whole genome shotgun (WGS) entry which is preliminary data.</text>
</comment>
<evidence type="ECO:0008006" key="3">
    <source>
        <dbReference type="Google" id="ProtNLM"/>
    </source>
</evidence>
<proteinExistence type="predicted"/>
<reference evidence="1 2" key="1">
    <citation type="submission" date="2022-05" db="EMBL/GenBank/DDBJ databases">
        <authorList>
            <person name="Jo J.-H."/>
            <person name="Im W.-T."/>
        </authorList>
    </citation>
    <scope>NUCLEOTIDE SEQUENCE [LARGE SCALE GENOMIC DNA]</scope>
    <source>
        <strain evidence="1 2">NSE70-1</strain>
    </source>
</reference>
<name>A0ABT0RTW0_9SPHN</name>
<dbReference type="EMBL" id="JAMGBA010000001">
    <property type="protein sequence ID" value="MCL6698339.1"/>
    <property type="molecule type" value="Genomic_DNA"/>
</dbReference>
<gene>
    <name evidence="1" type="ORF">LZ496_06030</name>
</gene>